<evidence type="ECO:0000313" key="1">
    <source>
        <dbReference type="EMBL" id="MBC5992410.1"/>
    </source>
</evidence>
<evidence type="ECO:0000313" key="2">
    <source>
        <dbReference type="Proteomes" id="UP000603640"/>
    </source>
</evidence>
<dbReference type="EMBL" id="JACRVF010000001">
    <property type="protein sequence ID" value="MBC5992410.1"/>
    <property type="molecule type" value="Genomic_DNA"/>
</dbReference>
<accession>A0A923SMP9</accession>
<protein>
    <submittedName>
        <fullName evidence="1">Uncharacterized protein</fullName>
    </submittedName>
</protein>
<gene>
    <name evidence="1" type="ORF">H8S84_06120</name>
</gene>
<dbReference type="AlphaFoldDB" id="A0A923SMP9"/>
<name>A0A923SMP9_9BACT</name>
<comment type="caution">
    <text evidence="1">The sequence shown here is derived from an EMBL/GenBank/DDBJ whole genome shotgun (WGS) entry which is preliminary data.</text>
</comment>
<keyword evidence="2" id="KW-1185">Reference proteome</keyword>
<dbReference type="RefSeq" id="WP_187066356.1">
    <property type="nucleotide sequence ID" value="NZ_JACRVF010000001.1"/>
</dbReference>
<proteinExistence type="predicted"/>
<organism evidence="1 2">
    <name type="scientific">Pontibacter cellulosilyticus</name>
    <dbReference type="NCBI Taxonomy" id="1720253"/>
    <lineage>
        <taxon>Bacteria</taxon>
        <taxon>Pseudomonadati</taxon>
        <taxon>Bacteroidota</taxon>
        <taxon>Cytophagia</taxon>
        <taxon>Cytophagales</taxon>
        <taxon>Hymenobacteraceae</taxon>
        <taxon>Pontibacter</taxon>
    </lineage>
</organism>
<dbReference type="Proteomes" id="UP000603640">
    <property type="component" value="Unassembled WGS sequence"/>
</dbReference>
<sequence length="316" mass="36419">MNDYSTLSVSELFERFAVYDEEREAIDEYALSLPEADLEAFLNLKRRNAVGLGLEASPFEGMQAIKVFKTDRGDDKDATVDFIAYDYSLESYKAYIDSRLSLEANNPTIVPYIIEDELNKCLGKLQIIKNERANLNSRNEFNASIASQQDLEACIAYLNNILSSITRPGTPLRTSRNGKYSENPLSPPALPDLSDYINRARKYLEHLNSQNTKRQKGLRTVDYERLLRYTNDLIEFEEVPKNVEPIYAVGKTQSHIRYTFYLIHKDLYGTRPKRGYFIDFLYAVFPSLFKDTEWNTTFTKFSQAPPSYKYDVADKG</sequence>
<reference evidence="1" key="1">
    <citation type="submission" date="2020-08" db="EMBL/GenBank/DDBJ databases">
        <title>Pontibacter sp. SD6 16S ribosomal RNA gene Genome sequencing and assembly.</title>
        <authorList>
            <person name="Kang M."/>
        </authorList>
    </citation>
    <scope>NUCLEOTIDE SEQUENCE</scope>
    <source>
        <strain evidence="1">SD6</strain>
    </source>
</reference>